<dbReference type="Proteomes" id="UP000694865">
    <property type="component" value="Unplaced"/>
</dbReference>
<evidence type="ECO:0000313" key="7">
    <source>
        <dbReference type="Proteomes" id="UP000694865"/>
    </source>
</evidence>
<sequence>MQAVRRAAKSHLLRNALFVGTTYAVSEFTQQTIIADSYDFPRIIRFGIWGGCFNGPFNYRWYKFLDAILPGAAVKTVVTKVFLEKFTATPTILYSFYVVMSILERKDDIFTEANQKIIPTYLASWGFWAPAQAINFYLVPPVYRVVYVGTVAFIWANFLCFMKRQPQVTVPLSMSLVRGEVSAELLCVVLQFCGGVSRVVSFAPQFHGRAN</sequence>
<feature type="transmembrane region" description="Helical" evidence="6">
    <location>
        <begin position="145"/>
        <end position="162"/>
    </location>
</feature>
<keyword evidence="3 6" id="KW-0812">Transmembrane</keyword>
<comment type="similarity">
    <text evidence="2 6">Belongs to the peroxisomal membrane protein PXMP2/4 family.</text>
</comment>
<proteinExistence type="inferred from homology"/>
<dbReference type="PANTHER" id="PTHR11266">
    <property type="entry name" value="PEROXISOMAL MEMBRANE PROTEIN 2, PXMP2 MPV17"/>
    <property type="match status" value="1"/>
</dbReference>
<comment type="caution">
    <text evidence="6">Lacks conserved residue(s) required for the propagation of feature annotation.</text>
</comment>
<protein>
    <submittedName>
        <fullName evidence="8">Mpv17-like protein-like</fullName>
    </submittedName>
</protein>
<organism evidence="7 8">
    <name type="scientific">Saccoglossus kowalevskii</name>
    <name type="common">Acorn worm</name>
    <dbReference type="NCBI Taxonomy" id="10224"/>
    <lineage>
        <taxon>Eukaryota</taxon>
        <taxon>Metazoa</taxon>
        <taxon>Hemichordata</taxon>
        <taxon>Enteropneusta</taxon>
        <taxon>Harrimaniidae</taxon>
        <taxon>Saccoglossus</taxon>
    </lineage>
</organism>
<evidence type="ECO:0000256" key="3">
    <source>
        <dbReference type="ARBA" id="ARBA00022692"/>
    </source>
</evidence>
<dbReference type="Pfam" id="PF04117">
    <property type="entry name" value="Mpv17_PMP22"/>
    <property type="match status" value="1"/>
</dbReference>
<dbReference type="InterPro" id="IPR007248">
    <property type="entry name" value="Mpv17_PMP22"/>
</dbReference>
<evidence type="ECO:0000256" key="1">
    <source>
        <dbReference type="ARBA" id="ARBA00004141"/>
    </source>
</evidence>
<keyword evidence="4 6" id="KW-1133">Transmembrane helix</keyword>
<evidence type="ECO:0000313" key="8">
    <source>
        <dbReference type="RefSeq" id="XP_006811832.1"/>
    </source>
</evidence>
<accession>A0ABM0LVP1</accession>
<evidence type="ECO:0000256" key="6">
    <source>
        <dbReference type="RuleBase" id="RU363053"/>
    </source>
</evidence>
<keyword evidence="5 6" id="KW-0472">Membrane</keyword>
<gene>
    <name evidence="8" type="primary">LOC102805818</name>
</gene>
<dbReference type="PANTHER" id="PTHR11266:SF85">
    <property type="entry name" value="MPV17-LIKE PROTEIN"/>
    <property type="match status" value="1"/>
</dbReference>
<keyword evidence="7" id="KW-1185">Reference proteome</keyword>
<dbReference type="GeneID" id="102805818"/>
<evidence type="ECO:0000256" key="4">
    <source>
        <dbReference type="ARBA" id="ARBA00022989"/>
    </source>
</evidence>
<evidence type="ECO:0000256" key="2">
    <source>
        <dbReference type="ARBA" id="ARBA00006824"/>
    </source>
</evidence>
<dbReference type="RefSeq" id="XP_006811832.1">
    <property type="nucleotide sequence ID" value="XM_006811769.1"/>
</dbReference>
<reference evidence="8" key="1">
    <citation type="submission" date="2025-08" db="UniProtKB">
        <authorList>
            <consortium name="RefSeq"/>
        </authorList>
    </citation>
    <scope>IDENTIFICATION</scope>
    <source>
        <tissue evidence="8">Testes</tissue>
    </source>
</reference>
<name>A0ABM0LVP1_SACKO</name>
<evidence type="ECO:0000256" key="5">
    <source>
        <dbReference type="ARBA" id="ARBA00023136"/>
    </source>
</evidence>
<comment type="subcellular location">
    <subcellularLocation>
        <location evidence="1">Membrane</location>
        <topology evidence="1">Multi-pass membrane protein</topology>
    </subcellularLocation>
</comment>